<proteinExistence type="predicted"/>
<accession>A0A9Q0QUJ3</accession>
<dbReference type="AlphaFoldDB" id="A0A9Q0QUJ3"/>
<dbReference type="Proteomes" id="UP001141806">
    <property type="component" value="Unassembled WGS sequence"/>
</dbReference>
<evidence type="ECO:0000313" key="2">
    <source>
        <dbReference type="EMBL" id="KAJ4972312.1"/>
    </source>
</evidence>
<evidence type="ECO:0000256" key="1">
    <source>
        <dbReference type="SAM" id="MobiDB-lite"/>
    </source>
</evidence>
<sequence>MVPTLDLFRHQHVLSHSTNEGRKDMGWYYFSRRLNTGKPMVIDKLSKFSTWKERFFFVSSIDSQYPLHLNNNWRMVNAKALNKPLVLSDSELNALRSLKNKAPMSALEMRNESVLREFHLLVDLFLENVNLDDLLKIGLQPQRPLKLFLQWAVLSQLLFWPQPSVRRNKGCAEGQGPSTDVRGDNVGDRDPSGVLSVADDVFAEVDAVVEGVAESEAVVHPEY</sequence>
<comment type="caution">
    <text evidence="2">The sequence shown here is derived from an EMBL/GenBank/DDBJ whole genome shotgun (WGS) entry which is preliminary data.</text>
</comment>
<feature type="region of interest" description="Disordered" evidence="1">
    <location>
        <begin position="168"/>
        <end position="189"/>
    </location>
</feature>
<name>A0A9Q0QUJ3_9MAGN</name>
<gene>
    <name evidence="2" type="ORF">NE237_005411</name>
</gene>
<reference evidence="2" key="1">
    <citation type="journal article" date="2023" name="Plant J.">
        <title>The genome of the king protea, Protea cynaroides.</title>
        <authorList>
            <person name="Chang J."/>
            <person name="Duong T.A."/>
            <person name="Schoeman C."/>
            <person name="Ma X."/>
            <person name="Roodt D."/>
            <person name="Barker N."/>
            <person name="Li Z."/>
            <person name="Van de Peer Y."/>
            <person name="Mizrachi E."/>
        </authorList>
    </citation>
    <scope>NUCLEOTIDE SEQUENCE</scope>
    <source>
        <tissue evidence="2">Young leaves</tissue>
    </source>
</reference>
<protein>
    <submittedName>
        <fullName evidence="2">Uncharacterized protein</fullName>
    </submittedName>
</protein>
<organism evidence="2 3">
    <name type="scientific">Protea cynaroides</name>
    <dbReference type="NCBI Taxonomy" id="273540"/>
    <lineage>
        <taxon>Eukaryota</taxon>
        <taxon>Viridiplantae</taxon>
        <taxon>Streptophyta</taxon>
        <taxon>Embryophyta</taxon>
        <taxon>Tracheophyta</taxon>
        <taxon>Spermatophyta</taxon>
        <taxon>Magnoliopsida</taxon>
        <taxon>Proteales</taxon>
        <taxon>Proteaceae</taxon>
        <taxon>Protea</taxon>
    </lineage>
</organism>
<evidence type="ECO:0000313" key="3">
    <source>
        <dbReference type="Proteomes" id="UP001141806"/>
    </source>
</evidence>
<keyword evidence="3" id="KW-1185">Reference proteome</keyword>
<dbReference type="EMBL" id="JAMYWD010000005">
    <property type="protein sequence ID" value="KAJ4972312.1"/>
    <property type="molecule type" value="Genomic_DNA"/>
</dbReference>